<evidence type="ECO:0000256" key="2">
    <source>
        <dbReference type="ARBA" id="ARBA00007866"/>
    </source>
</evidence>
<evidence type="ECO:0000256" key="4">
    <source>
        <dbReference type="ARBA" id="ARBA00022660"/>
    </source>
</evidence>
<keyword evidence="5 14" id="KW-0812">Transmembrane</keyword>
<dbReference type="InterPro" id="IPR011759">
    <property type="entry name" value="Cyt_c_oxidase_su2_TM_dom"/>
</dbReference>
<evidence type="ECO:0000256" key="15">
    <source>
        <dbReference type="RuleBase" id="RU004024"/>
    </source>
</evidence>
<keyword evidence="3 14" id="KW-0813">Transport</keyword>
<keyword evidence="4 14" id="KW-0679">Respiratory chain</keyword>
<dbReference type="EMBL" id="JAXCLX010000001">
    <property type="protein sequence ID" value="MDY0871378.1"/>
    <property type="molecule type" value="Genomic_DNA"/>
</dbReference>
<dbReference type="Pfam" id="PF02790">
    <property type="entry name" value="COX2_TM"/>
    <property type="match status" value="1"/>
</dbReference>
<evidence type="ECO:0000256" key="3">
    <source>
        <dbReference type="ARBA" id="ARBA00022448"/>
    </source>
</evidence>
<dbReference type="InterPro" id="IPR002429">
    <property type="entry name" value="CcO_II-like_C"/>
</dbReference>
<dbReference type="EC" id="7.1.1.9" evidence="15"/>
<dbReference type="SUPFAM" id="SSF49503">
    <property type="entry name" value="Cupredoxins"/>
    <property type="match status" value="1"/>
</dbReference>
<evidence type="ECO:0000256" key="12">
    <source>
        <dbReference type="ARBA" id="ARBA00024688"/>
    </source>
</evidence>
<sequence>MFLTRMNDWVSATGTRLTIASALLGTTMLGGAGSALAQEAVIGAAKPEQLGMQEAATSIAADSHHFHNMILLPIITIITVFVMLLLLYIMFRFRASKNPVPSKTTHHTGLEIAWTVIPILILIVISIPSFKLLYKQLDLPKTDLTIKAIGHQWYWSYEYPDNGNFTFDANMIQTADLKPGQLRLLETDNEVVVPVGKNIRIQITSTDVIHSWTVPSFGIKHDAVPGRVNESWFNVDADKPGIYYGQCSELCGTAHAFMPIKVRAVPEAEFQAWIAEAQKKFAKVDGVTAPGSNPTDVAIAAPVATQPAN</sequence>
<dbReference type="Gene3D" id="1.10.287.90">
    <property type="match status" value="1"/>
</dbReference>
<keyword evidence="7" id="KW-1278">Translocase</keyword>
<dbReference type="InterPro" id="IPR045187">
    <property type="entry name" value="CcO_II"/>
</dbReference>
<evidence type="ECO:0000256" key="8">
    <source>
        <dbReference type="ARBA" id="ARBA00022982"/>
    </source>
</evidence>
<evidence type="ECO:0000259" key="18">
    <source>
        <dbReference type="PROSITE" id="PS50999"/>
    </source>
</evidence>
<dbReference type="PRINTS" id="PR01166">
    <property type="entry name" value="CYCOXIDASEII"/>
</dbReference>
<keyword evidence="6 15" id="KW-0479">Metal-binding</keyword>
<evidence type="ECO:0000256" key="11">
    <source>
        <dbReference type="ARBA" id="ARBA00023136"/>
    </source>
</evidence>
<dbReference type="PANTHER" id="PTHR22888:SF9">
    <property type="entry name" value="CYTOCHROME C OXIDASE SUBUNIT 2"/>
    <property type="match status" value="1"/>
</dbReference>
<dbReference type="Pfam" id="PF00116">
    <property type="entry name" value="COX2"/>
    <property type="match status" value="1"/>
</dbReference>
<comment type="similarity">
    <text evidence="2 14">Belongs to the cytochrome c oxidase subunit 2 family.</text>
</comment>
<dbReference type="Proteomes" id="UP001271769">
    <property type="component" value="Unassembled WGS sequence"/>
</dbReference>
<evidence type="ECO:0000313" key="20">
    <source>
        <dbReference type="Proteomes" id="UP001271769"/>
    </source>
</evidence>
<dbReference type="Gene3D" id="2.60.40.420">
    <property type="entry name" value="Cupredoxins - blue copper proteins"/>
    <property type="match status" value="1"/>
</dbReference>
<reference evidence="19 20" key="1">
    <citation type="journal article" date="2013" name="Antonie Van Leeuwenhoek">
        <title>Dongia rigui sp. nov., isolated from freshwater of a large wetland in Korea.</title>
        <authorList>
            <person name="Baik K.S."/>
            <person name="Hwang Y.M."/>
            <person name="Choi J.S."/>
            <person name="Kwon J."/>
            <person name="Seong C.N."/>
        </authorList>
    </citation>
    <scope>NUCLEOTIDE SEQUENCE [LARGE SCALE GENOMIC DNA]</scope>
    <source>
        <strain evidence="19 20">04SU4-P</strain>
    </source>
</reference>
<dbReference type="PANTHER" id="PTHR22888">
    <property type="entry name" value="CYTOCHROME C OXIDASE, SUBUNIT II"/>
    <property type="match status" value="1"/>
</dbReference>
<dbReference type="PROSITE" id="PS50857">
    <property type="entry name" value="COX2_CUA"/>
    <property type="match status" value="1"/>
</dbReference>
<keyword evidence="10 15" id="KW-0186">Copper</keyword>
<evidence type="ECO:0000256" key="1">
    <source>
        <dbReference type="ARBA" id="ARBA00004141"/>
    </source>
</evidence>
<evidence type="ECO:0000256" key="13">
    <source>
        <dbReference type="ARBA" id="ARBA00047816"/>
    </source>
</evidence>
<feature type="transmembrane region" description="Helical" evidence="16">
    <location>
        <begin position="70"/>
        <end position="91"/>
    </location>
</feature>
<dbReference type="PROSITE" id="PS00078">
    <property type="entry name" value="COX2"/>
    <property type="match status" value="1"/>
</dbReference>
<dbReference type="InterPro" id="IPR008972">
    <property type="entry name" value="Cupredoxin"/>
</dbReference>
<evidence type="ECO:0000256" key="6">
    <source>
        <dbReference type="ARBA" id="ARBA00022723"/>
    </source>
</evidence>
<evidence type="ECO:0000313" key="19">
    <source>
        <dbReference type="EMBL" id="MDY0871378.1"/>
    </source>
</evidence>
<comment type="function">
    <text evidence="12 15">Subunits I and II form the functional core of the enzyme complex. Electrons originating in cytochrome c are transferred via heme a and Cu(A) to the binuclear center formed by heme a3 and Cu(B).</text>
</comment>
<protein>
    <recommendedName>
        <fullName evidence="15">Cytochrome c oxidase subunit 2</fullName>
        <ecNumber evidence="15">7.1.1.9</ecNumber>
    </recommendedName>
</protein>
<keyword evidence="8 14" id="KW-0249">Electron transport</keyword>
<accession>A0ABU5DVY8</accession>
<evidence type="ECO:0000256" key="10">
    <source>
        <dbReference type="ARBA" id="ARBA00023008"/>
    </source>
</evidence>
<evidence type="ECO:0000259" key="17">
    <source>
        <dbReference type="PROSITE" id="PS50857"/>
    </source>
</evidence>
<dbReference type="PROSITE" id="PS50999">
    <property type="entry name" value="COX2_TM"/>
    <property type="match status" value="1"/>
</dbReference>
<dbReference type="InterPro" id="IPR034210">
    <property type="entry name" value="CcO_II_C"/>
</dbReference>
<proteinExistence type="inferred from homology"/>
<evidence type="ECO:0000256" key="16">
    <source>
        <dbReference type="SAM" id="Phobius"/>
    </source>
</evidence>
<dbReference type="SUPFAM" id="SSF81464">
    <property type="entry name" value="Cytochrome c oxidase subunit II-like, transmembrane region"/>
    <property type="match status" value="1"/>
</dbReference>
<dbReference type="InterPro" id="IPR036257">
    <property type="entry name" value="Cyt_c_oxidase_su2_TM_sf"/>
</dbReference>
<dbReference type="InterPro" id="IPR014222">
    <property type="entry name" value="Cyt_c_oxidase_su2"/>
</dbReference>
<organism evidence="19 20">
    <name type="scientific">Dongia rigui</name>
    <dbReference type="NCBI Taxonomy" id="940149"/>
    <lineage>
        <taxon>Bacteria</taxon>
        <taxon>Pseudomonadati</taxon>
        <taxon>Pseudomonadota</taxon>
        <taxon>Alphaproteobacteria</taxon>
        <taxon>Rhodospirillales</taxon>
        <taxon>Dongiaceae</taxon>
        <taxon>Dongia</taxon>
    </lineage>
</organism>
<dbReference type="InterPro" id="IPR001505">
    <property type="entry name" value="Copper_CuA"/>
</dbReference>
<keyword evidence="11 16" id="KW-0472">Membrane</keyword>
<dbReference type="CDD" id="cd13912">
    <property type="entry name" value="CcO_II_C"/>
    <property type="match status" value="1"/>
</dbReference>
<evidence type="ECO:0000256" key="5">
    <source>
        <dbReference type="ARBA" id="ARBA00022692"/>
    </source>
</evidence>
<feature type="domain" description="Cytochrome oxidase subunit II transmembrane region profile" evidence="18">
    <location>
        <begin position="44"/>
        <end position="140"/>
    </location>
</feature>
<evidence type="ECO:0000256" key="7">
    <source>
        <dbReference type="ARBA" id="ARBA00022967"/>
    </source>
</evidence>
<keyword evidence="9 16" id="KW-1133">Transmembrane helix</keyword>
<dbReference type="NCBIfam" id="TIGR02866">
    <property type="entry name" value="CoxB"/>
    <property type="match status" value="1"/>
</dbReference>
<evidence type="ECO:0000256" key="9">
    <source>
        <dbReference type="ARBA" id="ARBA00022989"/>
    </source>
</evidence>
<comment type="catalytic activity">
    <reaction evidence="13 15">
        <text>4 Fe(II)-[cytochrome c] + O2 + 8 H(+)(in) = 4 Fe(III)-[cytochrome c] + 2 H2O + 4 H(+)(out)</text>
        <dbReference type="Rhea" id="RHEA:11436"/>
        <dbReference type="Rhea" id="RHEA-COMP:10350"/>
        <dbReference type="Rhea" id="RHEA-COMP:14399"/>
        <dbReference type="ChEBI" id="CHEBI:15377"/>
        <dbReference type="ChEBI" id="CHEBI:15378"/>
        <dbReference type="ChEBI" id="CHEBI:15379"/>
        <dbReference type="ChEBI" id="CHEBI:29033"/>
        <dbReference type="ChEBI" id="CHEBI:29034"/>
        <dbReference type="EC" id="7.1.1.9"/>
    </reaction>
</comment>
<feature type="domain" description="Cytochrome oxidase subunit II copper A binding" evidence="17">
    <location>
        <begin position="141"/>
        <end position="276"/>
    </location>
</feature>
<name>A0ABU5DVY8_9PROT</name>
<gene>
    <name evidence="19" type="primary">coxB</name>
    <name evidence="19" type="ORF">SMD31_05575</name>
</gene>
<feature type="transmembrane region" description="Helical" evidence="16">
    <location>
        <begin position="112"/>
        <end position="134"/>
    </location>
</feature>
<comment type="caution">
    <text evidence="19">The sequence shown here is derived from an EMBL/GenBank/DDBJ whole genome shotgun (WGS) entry which is preliminary data.</text>
</comment>
<dbReference type="RefSeq" id="WP_320499808.1">
    <property type="nucleotide sequence ID" value="NZ_JAXCLX010000001.1"/>
</dbReference>
<keyword evidence="20" id="KW-1185">Reference proteome</keyword>
<comment type="cofactor">
    <cofactor evidence="15">
        <name>Cu cation</name>
        <dbReference type="ChEBI" id="CHEBI:23378"/>
    </cofactor>
    <text evidence="15">Binds a copper A center.</text>
</comment>
<comment type="subcellular location">
    <subcellularLocation>
        <location evidence="14">Cell membrane</location>
        <topology evidence="14">Multi-pass membrane protein</topology>
    </subcellularLocation>
    <subcellularLocation>
        <location evidence="1">Membrane</location>
        <topology evidence="1">Multi-pass membrane protein</topology>
    </subcellularLocation>
</comment>
<evidence type="ECO:0000256" key="14">
    <source>
        <dbReference type="RuleBase" id="RU000456"/>
    </source>
</evidence>